<reference evidence="1 2" key="1">
    <citation type="submission" date="2019-03" db="EMBL/GenBank/DDBJ databases">
        <title>Diversity of the mouse oral microbiome.</title>
        <authorList>
            <person name="Joseph S."/>
            <person name="Aduse-Opoku J."/>
            <person name="Curtis M."/>
            <person name="Wade W."/>
            <person name="Hashim A."/>
        </authorList>
    </citation>
    <scope>NUCLEOTIDE SEQUENCE [LARGE SCALE GENOMIC DNA]</scope>
    <source>
        <strain evidence="1 2">WM131</strain>
    </source>
</reference>
<evidence type="ECO:0000313" key="2">
    <source>
        <dbReference type="Proteomes" id="UP000297253"/>
    </source>
</evidence>
<dbReference type="EMBL" id="SPPD01000006">
    <property type="protein sequence ID" value="TFU97901.1"/>
    <property type="molecule type" value="Genomic_DNA"/>
</dbReference>
<proteinExistence type="predicted"/>
<organism evidence="1 2">
    <name type="scientific">Streptococcus cuniculi</name>
    <dbReference type="NCBI Taxonomy" id="1432788"/>
    <lineage>
        <taxon>Bacteria</taxon>
        <taxon>Bacillati</taxon>
        <taxon>Bacillota</taxon>
        <taxon>Bacilli</taxon>
        <taxon>Lactobacillales</taxon>
        <taxon>Streptococcaceae</taxon>
        <taxon>Streptococcus</taxon>
    </lineage>
</organism>
<dbReference type="RefSeq" id="WP_135181848.1">
    <property type="nucleotide sequence ID" value="NZ_JADGKZ010000006.1"/>
</dbReference>
<comment type="caution">
    <text evidence="1">The sequence shown here is derived from an EMBL/GenBank/DDBJ whole genome shotgun (WGS) entry which is preliminary data.</text>
</comment>
<sequence length="84" mass="10091">MTTHMDEYRPFRIQSWKNIVIFEVRKGVLYSRFKNDHGWLKVPKYIPTYNHILSAIEKKGVTYISDEDLQKLSQEFTNGKELLR</sequence>
<dbReference type="Proteomes" id="UP000297253">
    <property type="component" value="Unassembled WGS sequence"/>
</dbReference>
<dbReference type="AlphaFoldDB" id="A0A4Y9JBH2"/>
<protein>
    <submittedName>
        <fullName evidence="1">Uncharacterized protein</fullName>
    </submittedName>
</protein>
<evidence type="ECO:0000313" key="1">
    <source>
        <dbReference type="EMBL" id="TFU97901.1"/>
    </source>
</evidence>
<dbReference type="OrthoDB" id="190426at2"/>
<accession>A0A4Y9JBH2</accession>
<gene>
    <name evidence="1" type="ORF">E4T82_05400</name>
</gene>
<name>A0A4Y9JBH2_9STRE</name>